<dbReference type="PANTHER" id="PTHR42760">
    <property type="entry name" value="SHORT-CHAIN DEHYDROGENASES/REDUCTASES FAMILY MEMBER"/>
    <property type="match status" value="1"/>
</dbReference>
<evidence type="ECO:0000313" key="5">
    <source>
        <dbReference type="Proteomes" id="UP000503011"/>
    </source>
</evidence>
<dbReference type="NCBIfam" id="NF005559">
    <property type="entry name" value="PRK07231.1"/>
    <property type="match status" value="1"/>
</dbReference>
<dbReference type="Proteomes" id="UP000503011">
    <property type="component" value="Chromosome"/>
</dbReference>
<dbReference type="AlphaFoldDB" id="A0A6F8YTX0"/>
<evidence type="ECO:0000259" key="3">
    <source>
        <dbReference type="SMART" id="SM00822"/>
    </source>
</evidence>
<feature type="domain" description="Ketoreductase" evidence="3">
    <location>
        <begin position="8"/>
        <end position="207"/>
    </location>
</feature>
<dbReference type="InterPro" id="IPR057326">
    <property type="entry name" value="KR_dom"/>
</dbReference>
<dbReference type="GO" id="GO:0048038">
    <property type="term" value="F:quinone binding"/>
    <property type="evidence" value="ECO:0007669"/>
    <property type="project" value="TreeGrafter"/>
</dbReference>
<dbReference type="FunFam" id="3.40.50.720:FF:000084">
    <property type="entry name" value="Short-chain dehydrogenase reductase"/>
    <property type="match status" value="1"/>
</dbReference>
<dbReference type="PRINTS" id="PR00080">
    <property type="entry name" value="SDRFAMILY"/>
</dbReference>
<dbReference type="PANTHER" id="PTHR42760:SF133">
    <property type="entry name" value="3-OXOACYL-[ACYL-CARRIER-PROTEIN] REDUCTASE"/>
    <property type="match status" value="1"/>
</dbReference>
<evidence type="ECO:0000256" key="2">
    <source>
        <dbReference type="ARBA" id="ARBA00023002"/>
    </source>
</evidence>
<dbReference type="GO" id="GO:0016616">
    <property type="term" value="F:oxidoreductase activity, acting on the CH-OH group of donors, NAD or NADP as acceptor"/>
    <property type="evidence" value="ECO:0007669"/>
    <property type="project" value="TreeGrafter"/>
</dbReference>
<evidence type="ECO:0000256" key="1">
    <source>
        <dbReference type="ARBA" id="ARBA00006484"/>
    </source>
</evidence>
<dbReference type="Gene3D" id="3.40.50.720">
    <property type="entry name" value="NAD(P)-binding Rossmann-like Domain"/>
    <property type="match status" value="1"/>
</dbReference>
<dbReference type="SMART" id="SM00822">
    <property type="entry name" value="PKS_KR"/>
    <property type="match status" value="1"/>
</dbReference>
<proteinExistence type="inferred from homology"/>
<name>A0A6F8YTX0_9ACTN</name>
<comment type="similarity">
    <text evidence="1">Belongs to the short-chain dehydrogenases/reductases (SDR) family.</text>
</comment>
<sequence length="251" mass="25554">MTATDPPGVALVTGAARGLGLAVAERLARRGDHVVLTDVDLAAARAAAGRVATAGGLATAAALDVTDAAQVDEVVAHAGSLGPLTTVVNNAGVAFAAPIADTGLDDFDRLMAVNVRGAFCVLRAAVRAMLPRRHGWVVNVCSTSSFTASSSPMLAYDTSKAALRMMTQAAARELGPTGIRVNAVAPGTMDTALVRGLFDRHDGLDDLAATRIPLGRLGRTEEVAEAVAFLSSPASSYVTGHVLVADGGWLT</sequence>
<keyword evidence="5" id="KW-1185">Reference proteome</keyword>
<dbReference type="GO" id="GO:0006633">
    <property type="term" value="P:fatty acid biosynthetic process"/>
    <property type="evidence" value="ECO:0007669"/>
    <property type="project" value="TreeGrafter"/>
</dbReference>
<dbReference type="SUPFAM" id="SSF51735">
    <property type="entry name" value="NAD(P)-binding Rossmann-fold domains"/>
    <property type="match status" value="1"/>
</dbReference>
<dbReference type="RefSeq" id="WP_173161575.1">
    <property type="nucleotide sequence ID" value="NZ_AP022871.1"/>
</dbReference>
<protein>
    <submittedName>
        <fullName evidence="4">2-deoxy-D-gluconate 3-dehydrogenase</fullName>
    </submittedName>
</protein>
<evidence type="ECO:0000313" key="4">
    <source>
        <dbReference type="EMBL" id="BCB89625.1"/>
    </source>
</evidence>
<keyword evidence="2" id="KW-0560">Oxidoreductase</keyword>
<reference evidence="4 5" key="1">
    <citation type="submission" date="2020-03" db="EMBL/GenBank/DDBJ databases">
        <title>Whole genome shotgun sequence of Phytohabitans suffuscus NBRC 105367.</title>
        <authorList>
            <person name="Komaki H."/>
            <person name="Tamura T."/>
        </authorList>
    </citation>
    <scope>NUCLEOTIDE SEQUENCE [LARGE SCALE GENOMIC DNA]</scope>
    <source>
        <strain evidence="4 5">NBRC 105367</strain>
    </source>
</reference>
<dbReference type="EMBL" id="AP022871">
    <property type="protein sequence ID" value="BCB89625.1"/>
    <property type="molecule type" value="Genomic_DNA"/>
</dbReference>
<dbReference type="InterPro" id="IPR036291">
    <property type="entry name" value="NAD(P)-bd_dom_sf"/>
</dbReference>
<dbReference type="KEGG" id="psuu:Psuf_069380"/>
<dbReference type="PRINTS" id="PR00081">
    <property type="entry name" value="GDHRDH"/>
</dbReference>
<dbReference type="CDD" id="cd05233">
    <property type="entry name" value="SDR_c"/>
    <property type="match status" value="1"/>
</dbReference>
<gene>
    <name evidence="4" type="primary">gno</name>
    <name evidence="4" type="ORF">Psuf_069380</name>
</gene>
<dbReference type="Pfam" id="PF13561">
    <property type="entry name" value="adh_short_C2"/>
    <property type="match status" value="1"/>
</dbReference>
<organism evidence="4 5">
    <name type="scientific">Phytohabitans suffuscus</name>
    <dbReference type="NCBI Taxonomy" id="624315"/>
    <lineage>
        <taxon>Bacteria</taxon>
        <taxon>Bacillati</taxon>
        <taxon>Actinomycetota</taxon>
        <taxon>Actinomycetes</taxon>
        <taxon>Micromonosporales</taxon>
        <taxon>Micromonosporaceae</taxon>
    </lineage>
</organism>
<accession>A0A6F8YTX0</accession>
<reference evidence="4 5" key="2">
    <citation type="submission" date="2020-03" db="EMBL/GenBank/DDBJ databases">
        <authorList>
            <person name="Ichikawa N."/>
            <person name="Kimura A."/>
            <person name="Kitahashi Y."/>
            <person name="Uohara A."/>
        </authorList>
    </citation>
    <scope>NUCLEOTIDE SEQUENCE [LARGE SCALE GENOMIC DNA]</scope>
    <source>
        <strain evidence="4 5">NBRC 105367</strain>
    </source>
</reference>
<dbReference type="InterPro" id="IPR002347">
    <property type="entry name" value="SDR_fam"/>
</dbReference>